<dbReference type="Gene3D" id="3.40.50.1440">
    <property type="entry name" value="Tubulin/FtsZ, GTPase domain"/>
    <property type="match status" value="1"/>
</dbReference>
<dbReference type="AlphaFoldDB" id="A0A0W4ZMD1"/>
<dbReference type="PANTHER" id="PTHR13391">
    <property type="entry name" value="MITOCHONDRIAL DISTRIBUTION REGULATOR MISATO"/>
    <property type="match status" value="1"/>
</dbReference>
<dbReference type="InterPro" id="IPR049942">
    <property type="entry name" value="DML1/Misato"/>
</dbReference>
<protein>
    <recommendedName>
        <fullName evidence="9">Protein dml1</fullName>
    </recommendedName>
</protein>
<evidence type="ECO:0000256" key="2">
    <source>
        <dbReference type="ARBA" id="ARBA00004173"/>
    </source>
</evidence>
<dbReference type="VEuPathDB" id="FungiDB:T551_02146"/>
<proteinExistence type="inferred from homology"/>
<dbReference type="PANTHER" id="PTHR13391:SF0">
    <property type="entry name" value="PROTEIN MISATO HOMOLOG 1"/>
    <property type="match status" value="1"/>
</dbReference>
<keyword evidence="4" id="KW-0496">Mitochondrion</keyword>
<comment type="subcellular location">
    <subcellularLocation>
        <location evidence="2">Mitochondrion</location>
    </subcellularLocation>
</comment>
<dbReference type="STRING" id="1408657.A0A0W4ZMD1"/>
<dbReference type="EMBL" id="LFWA01000009">
    <property type="protein sequence ID" value="KTW29530.1"/>
    <property type="molecule type" value="Genomic_DNA"/>
</dbReference>
<dbReference type="OrthoDB" id="271881at2759"/>
<reference evidence="8" key="1">
    <citation type="journal article" date="2016" name="Nat. Commun.">
        <title>Genome analysis of three Pneumocystis species reveals adaptation mechanisms to life exclusively in mammalian hosts.</title>
        <authorList>
            <person name="Ma L."/>
            <person name="Chen Z."/>
            <person name="Huang D.W."/>
            <person name="Kutty G."/>
            <person name="Ishihara M."/>
            <person name="Wang H."/>
            <person name="Abouelleil A."/>
            <person name="Bishop L."/>
            <person name="Davey E."/>
            <person name="Deng R."/>
            <person name="Deng X."/>
            <person name="Fan L."/>
            <person name="Fantoni G."/>
            <person name="Fitzgerald M."/>
            <person name="Gogineni E."/>
            <person name="Goldberg J.M."/>
            <person name="Handley G."/>
            <person name="Hu X."/>
            <person name="Huber C."/>
            <person name="Jiao X."/>
            <person name="Jones K."/>
            <person name="Levin J.Z."/>
            <person name="Liu Y."/>
            <person name="Macdonald P."/>
            <person name="Melnikov A."/>
            <person name="Raley C."/>
            <person name="Sassi M."/>
            <person name="Sherman B.T."/>
            <person name="Song X."/>
            <person name="Sykes S."/>
            <person name="Tran B."/>
            <person name="Walsh L."/>
            <person name="Xia Y."/>
            <person name="Yang J."/>
            <person name="Young S."/>
            <person name="Zeng Q."/>
            <person name="Zheng X."/>
            <person name="Stephens R."/>
            <person name="Nusbaum C."/>
            <person name="Birren B.W."/>
            <person name="Azadi P."/>
            <person name="Lempicki R.A."/>
            <person name="Cuomo C.A."/>
            <person name="Kovacs J.A."/>
        </authorList>
    </citation>
    <scope>NUCLEOTIDE SEQUENCE [LARGE SCALE GENOMIC DNA]</scope>
    <source>
        <strain evidence="8">RU7</strain>
    </source>
</reference>
<evidence type="ECO:0000313" key="7">
    <source>
        <dbReference type="EMBL" id="KTW29530.1"/>
    </source>
</evidence>
<accession>A0A0W4ZMD1</accession>
<comment type="caution">
    <text evidence="7">The sequence shown here is derived from an EMBL/GenBank/DDBJ whole genome shotgun (WGS) entry which is preliminary data.</text>
</comment>
<comment type="function">
    <text evidence="1">Involved in the partitioning of the mitochondrial organelle and mitochondrial DNA (mtDNA) inheritance.</text>
</comment>
<dbReference type="Pfam" id="PF14881">
    <property type="entry name" value="Tubulin_3"/>
    <property type="match status" value="1"/>
</dbReference>
<dbReference type="SUPFAM" id="SSF52490">
    <property type="entry name" value="Tubulin nucleotide-binding domain-like"/>
    <property type="match status" value="1"/>
</dbReference>
<dbReference type="GO" id="GO:0007005">
    <property type="term" value="P:mitochondrion organization"/>
    <property type="evidence" value="ECO:0007669"/>
    <property type="project" value="InterPro"/>
</dbReference>
<dbReference type="InterPro" id="IPR019605">
    <property type="entry name" value="Misato_II_tubulin-like"/>
</dbReference>
<comment type="similarity">
    <text evidence="3">Belongs to the misato family.</text>
</comment>
<dbReference type="RefSeq" id="XP_018229361.1">
    <property type="nucleotide sequence ID" value="XM_018374409.1"/>
</dbReference>
<evidence type="ECO:0000313" key="8">
    <source>
        <dbReference type="Proteomes" id="UP000053447"/>
    </source>
</evidence>
<dbReference type="eggNOG" id="KOG2530">
    <property type="taxonomic scope" value="Eukaryota"/>
</dbReference>
<evidence type="ECO:0000259" key="5">
    <source>
        <dbReference type="Pfam" id="PF10644"/>
    </source>
</evidence>
<dbReference type="GeneID" id="28940664"/>
<evidence type="ECO:0000259" key="6">
    <source>
        <dbReference type="Pfam" id="PF14881"/>
    </source>
</evidence>
<feature type="domain" description="DML1/Misato tubulin" evidence="6">
    <location>
        <begin position="118"/>
        <end position="286"/>
    </location>
</feature>
<feature type="domain" description="Misato Segment II tubulin-like" evidence="5">
    <location>
        <begin position="2"/>
        <end position="110"/>
    </location>
</feature>
<evidence type="ECO:0008006" key="9">
    <source>
        <dbReference type="Google" id="ProtNLM"/>
    </source>
</evidence>
<dbReference type="InterPro" id="IPR029209">
    <property type="entry name" value="DML1/Misato_tubulin"/>
</dbReference>
<evidence type="ECO:0000256" key="3">
    <source>
        <dbReference type="ARBA" id="ARBA00008507"/>
    </source>
</evidence>
<dbReference type="Proteomes" id="UP000053447">
    <property type="component" value="Unassembled WGS sequence"/>
</dbReference>
<dbReference type="GO" id="GO:0005739">
    <property type="term" value="C:mitochondrion"/>
    <property type="evidence" value="ECO:0007669"/>
    <property type="project" value="UniProtKB-SubCell"/>
</dbReference>
<evidence type="ECO:0000256" key="4">
    <source>
        <dbReference type="ARBA" id="ARBA00023128"/>
    </source>
</evidence>
<keyword evidence="8" id="KW-1185">Reference proteome</keyword>
<sequence length="434" mass="50490">MRENIVLQFGKYANYLGTHFWNAQETYFTQDTQESLIDYHVMYRLNSNKYGKDVFTPRVLIYDLRNSFGNLGKYMDLYQLQNEDIDEENELVTEVYQAPKYPIHPFQFSLGNPHSKVSLSSETITSWSDYNMTKYHPHSLNQLCQYDLYDETFNPFHAFDQGKDLFRDLSKENDLFESHFRPFLEECDNIQGLTIFSEISNGWGGFACSFLNSIRDEIPKLCIWTFSIDTGMNDDIEALLSMHETSSVLFALNKKPDYTSKKFDPSSIWHTSAFHFSAIESLLIPCHSIINFMSMGDIIPLINLYSYRKMTYLKINSKDFKSGWLGLKLENSIESSLEIFRNEKNQKAISKIKNSSISTTYCHSTELPSPASFPSIFNSSELSFQALTSSLDTKTFLSQKKKQYIYKNKHKMHNKDDVINNLDELIEAYTSEYI</sequence>
<evidence type="ECO:0000256" key="1">
    <source>
        <dbReference type="ARBA" id="ARBA00003757"/>
    </source>
</evidence>
<dbReference type="Pfam" id="PF10644">
    <property type="entry name" value="Misat_Tub_SegII"/>
    <property type="match status" value="1"/>
</dbReference>
<dbReference type="InterPro" id="IPR036525">
    <property type="entry name" value="Tubulin/FtsZ_GTPase_sf"/>
</dbReference>
<organism evidence="7 8">
    <name type="scientific">Pneumocystis jirovecii (strain RU7)</name>
    <name type="common">Human pneumocystis pneumonia agent</name>
    <dbReference type="NCBI Taxonomy" id="1408657"/>
    <lineage>
        <taxon>Eukaryota</taxon>
        <taxon>Fungi</taxon>
        <taxon>Dikarya</taxon>
        <taxon>Ascomycota</taxon>
        <taxon>Taphrinomycotina</taxon>
        <taxon>Pneumocystomycetes</taxon>
        <taxon>Pneumocystaceae</taxon>
        <taxon>Pneumocystis</taxon>
    </lineage>
</organism>
<name>A0A0W4ZMD1_PNEJ7</name>
<gene>
    <name evidence="7" type="ORF">T551_02146</name>
</gene>